<evidence type="ECO:0000313" key="8">
    <source>
        <dbReference type="EMBL" id="AMF99692.1"/>
    </source>
</evidence>
<dbReference type="PROSITE" id="PS51098">
    <property type="entry name" value="PTS_EIIB_TYPE_1"/>
    <property type="match status" value="1"/>
</dbReference>
<dbReference type="InterPro" id="IPR036878">
    <property type="entry name" value="Glu_permease_IIB"/>
</dbReference>
<evidence type="ECO:0000313" key="9">
    <source>
        <dbReference type="Proteomes" id="UP000067422"/>
    </source>
</evidence>
<dbReference type="SUPFAM" id="SSF55604">
    <property type="entry name" value="Glucose permease domain IIB"/>
    <property type="match status" value="1"/>
</dbReference>
<keyword evidence="3" id="KW-0808">Transferase</keyword>
<dbReference type="PANTHER" id="PTHR30009">
    <property type="entry name" value="CYTOCHROME C-TYPE SYNTHESIS PROTEIN AND PTS TRANSMEMBRANE COMPONENT"/>
    <property type="match status" value="1"/>
</dbReference>
<evidence type="ECO:0000256" key="5">
    <source>
        <dbReference type="ARBA" id="ARBA00022777"/>
    </source>
</evidence>
<organism evidence="8 9">
    <name type="scientific">Vibrio harveyi</name>
    <name type="common">Beneckea harveyi</name>
    <dbReference type="NCBI Taxonomy" id="669"/>
    <lineage>
        <taxon>Bacteria</taxon>
        <taxon>Pseudomonadati</taxon>
        <taxon>Pseudomonadota</taxon>
        <taxon>Gammaproteobacteria</taxon>
        <taxon>Vibrionales</taxon>
        <taxon>Vibrionaceae</taxon>
        <taxon>Vibrio</taxon>
    </lineage>
</organism>
<keyword evidence="2 8" id="KW-0762">Sugar transport</keyword>
<dbReference type="InterPro" id="IPR001996">
    <property type="entry name" value="PTS_IIB_1"/>
</dbReference>
<dbReference type="RefSeq" id="WP_061066008.1">
    <property type="nucleotide sequence ID" value="NZ_CP014039.2"/>
</dbReference>
<sequence length="114" mass="12892">MLKALSRVFKMLTQVNPNLEQDVDTIIDAIGGMSNLVETGACATRLRLTLKDTTIVNQKALKEHGAHGVVIIDERHIQIIYGVKANTYSQEMEERRIKRKGVVRIRAQSLYSDR</sequence>
<feature type="domain" description="PTS EIIB type-1" evidence="7">
    <location>
        <begin position="20"/>
        <end position="102"/>
    </location>
</feature>
<accession>A0ABN4L2N4</accession>
<dbReference type="InterPro" id="IPR018113">
    <property type="entry name" value="PTrfase_EIIB_Cys"/>
</dbReference>
<gene>
    <name evidence="8" type="ORF">AL538_18365</name>
</gene>
<feature type="active site" description="Phosphocysteine intermediate; for EIIB activity" evidence="6">
    <location>
        <position position="42"/>
    </location>
</feature>
<dbReference type="PANTHER" id="PTHR30009:SF4">
    <property type="entry name" value="PTS SYSTEM N-ACETYLGLUCOSAMINE-SPECIFIC EIICBA COMPONENT"/>
    <property type="match status" value="1"/>
</dbReference>
<keyword evidence="9" id="KW-1185">Reference proteome</keyword>
<proteinExistence type="predicted"/>
<dbReference type="PROSITE" id="PS01035">
    <property type="entry name" value="PTS_EIIB_TYPE_1_CYS"/>
    <property type="match status" value="1"/>
</dbReference>
<keyword evidence="5" id="KW-0418">Kinase</keyword>
<reference evidence="8" key="1">
    <citation type="submission" date="2018-01" db="EMBL/GenBank/DDBJ databases">
        <title>FDA dAtabase for Regulatory Grade micrObial Sequences (FDA-ARGOS): Supporting development and validation of Infectious Disease Dx tests.</title>
        <authorList>
            <person name="Hoffmann M."/>
            <person name="Allard M."/>
            <person name="Evans P."/>
            <person name="Brown E."/>
            <person name="Tallon L."/>
            <person name="Sadzewicz L."/>
            <person name="Sengamalay N."/>
            <person name="Ott S."/>
            <person name="Godinez A."/>
            <person name="Nagaraj S."/>
            <person name="Vyas G."/>
            <person name="Aluvathingal J."/>
            <person name="Nadendla S."/>
            <person name="Geyer C."/>
            <person name="Sichtig H."/>
        </authorList>
    </citation>
    <scope>NUCLEOTIDE SEQUENCE</scope>
    <source>
        <strain evidence="8">FDAARGOS_107</strain>
    </source>
</reference>
<dbReference type="CDD" id="cd00212">
    <property type="entry name" value="PTS_IIB_glc"/>
    <property type="match status" value="1"/>
</dbReference>
<keyword evidence="4" id="KW-0598">Phosphotransferase system</keyword>
<evidence type="ECO:0000256" key="6">
    <source>
        <dbReference type="PROSITE-ProRule" id="PRU00421"/>
    </source>
</evidence>
<dbReference type="EMBL" id="CP014039">
    <property type="protein sequence ID" value="AMF99692.1"/>
    <property type="molecule type" value="Genomic_DNA"/>
</dbReference>
<evidence type="ECO:0000256" key="1">
    <source>
        <dbReference type="ARBA" id="ARBA00022448"/>
    </source>
</evidence>
<protein>
    <submittedName>
        <fullName evidence="8">PTS glucose transporter subunit IIB</fullName>
    </submittedName>
</protein>
<keyword evidence="1" id="KW-0813">Transport</keyword>
<dbReference type="Proteomes" id="UP000067422">
    <property type="component" value="Chromosome 2"/>
</dbReference>
<evidence type="ECO:0000256" key="3">
    <source>
        <dbReference type="ARBA" id="ARBA00022679"/>
    </source>
</evidence>
<dbReference type="Gene3D" id="3.30.1360.60">
    <property type="entry name" value="Glucose permease domain IIB"/>
    <property type="match status" value="1"/>
</dbReference>
<evidence type="ECO:0000256" key="4">
    <source>
        <dbReference type="ARBA" id="ARBA00022683"/>
    </source>
</evidence>
<name>A0ABN4L2N4_VIBHA</name>
<dbReference type="InterPro" id="IPR050429">
    <property type="entry name" value="PTS_Glucose_EIICBA"/>
</dbReference>
<dbReference type="Pfam" id="PF00367">
    <property type="entry name" value="PTS_EIIB"/>
    <property type="match status" value="1"/>
</dbReference>
<evidence type="ECO:0000256" key="2">
    <source>
        <dbReference type="ARBA" id="ARBA00022597"/>
    </source>
</evidence>
<dbReference type="NCBIfam" id="TIGR00826">
    <property type="entry name" value="EIIB_glc"/>
    <property type="match status" value="1"/>
</dbReference>
<evidence type="ECO:0000259" key="7">
    <source>
        <dbReference type="PROSITE" id="PS51098"/>
    </source>
</evidence>